<evidence type="ECO:0000313" key="11">
    <source>
        <dbReference type="Proteomes" id="UP000034934"/>
    </source>
</evidence>
<dbReference type="EMBL" id="LBOG01000003">
    <property type="protein sequence ID" value="KKP30240.1"/>
    <property type="molecule type" value="Genomic_DNA"/>
</dbReference>
<accession>A0A0G0AUC6</accession>
<gene>
    <name evidence="10" type="ORF">UR19_C0003G0076</name>
</gene>
<evidence type="ECO:0000256" key="4">
    <source>
        <dbReference type="ARBA" id="ARBA00022692"/>
    </source>
</evidence>
<evidence type="ECO:0000256" key="6">
    <source>
        <dbReference type="ARBA" id="ARBA00023136"/>
    </source>
</evidence>
<feature type="transmembrane region" description="Helical" evidence="7">
    <location>
        <begin position="6"/>
        <end position="25"/>
    </location>
</feature>
<dbReference type="PATRIC" id="fig|1618767.3.peg.317"/>
<evidence type="ECO:0000256" key="3">
    <source>
        <dbReference type="ARBA" id="ARBA00022475"/>
    </source>
</evidence>
<keyword evidence="4 7" id="KW-0812">Transmembrane</keyword>
<comment type="subcellular location">
    <subcellularLocation>
        <location evidence="1">Cell membrane</location>
        <topology evidence="1">Multi-pass membrane protein</topology>
    </subcellularLocation>
</comment>
<dbReference type="Gene3D" id="1.20.120.1220">
    <property type="match status" value="1"/>
</dbReference>
<dbReference type="Proteomes" id="UP000034934">
    <property type="component" value="Unassembled WGS sequence"/>
</dbReference>
<evidence type="ECO:0000259" key="9">
    <source>
        <dbReference type="Pfam" id="PF06750"/>
    </source>
</evidence>
<feature type="transmembrane region" description="Helical" evidence="7">
    <location>
        <begin position="162"/>
        <end position="181"/>
    </location>
</feature>
<evidence type="ECO:0000256" key="1">
    <source>
        <dbReference type="ARBA" id="ARBA00004651"/>
    </source>
</evidence>
<keyword evidence="5 7" id="KW-1133">Transmembrane helix</keyword>
<proteinExistence type="inferred from homology"/>
<dbReference type="GO" id="GO:0006465">
    <property type="term" value="P:signal peptide processing"/>
    <property type="evidence" value="ECO:0007669"/>
    <property type="project" value="TreeGrafter"/>
</dbReference>
<comment type="similarity">
    <text evidence="2">Belongs to the peptidase A24 family.</text>
</comment>
<dbReference type="Pfam" id="PF06750">
    <property type="entry name" value="A24_N_bact"/>
    <property type="match status" value="1"/>
</dbReference>
<protein>
    <submittedName>
        <fullName evidence="10">Type 4 prepilin-like protein leader peptide-processing enzyme</fullName>
    </submittedName>
</protein>
<sequence>MTSIITIIFFGLGIIIGSFLNVVILRFNTGRSFNGRSGCMTCQKKLSWYELIPLFSFLFIKGKCLGCKSKISIQYPIVELITGLIFAGIFLKFQDIFYLNTLVFSISYAYYAVMFSVLLIIAVYDFKHKIIPDIFSLIFGIVTFVGLFFFSNYLFYPHIPTVLELLSGLFLALPFAFLWLVSKGTWMGLGDAKLSLGLGWLLGYSRILSGAVVAFWSGAIVGLILIVFSKKNGLKTEIPFAPFLVLGVFIAFLFELHLFPIGF</sequence>
<dbReference type="Pfam" id="PF01478">
    <property type="entry name" value="Peptidase_A24"/>
    <property type="match status" value="1"/>
</dbReference>
<dbReference type="InterPro" id="IPR000045">
    <property type="entry name" value="Prepilin_IV_endopep_pep"/>
</dbReference>
<evidence type="ECO:0000256" key="2">
    <source>
        <dbReference type="ARBA" id="ARBA00005801"/>
    </source>
</evidence>
<evidence type="ECO:0000256" key="7">
    <source>
        <dbReference type="SAM" id="Phobius"/>
    </source>
</evidence>
<keyword evidence="3" id="KW-1003">Cell membrane</keyword>
<feature type="transmembrane region" description="Helical" evidence="7">
    <location>
        <begin position="98"/>
        <end position="124"/>
    </location>
</feature>
<feature type="domain" description="Prepilin type IV endopeptidase peptidase" evidence="8">
    <location>
        <begin position="113"/>
        <end position="223"/>
    </location>
</feature>
<evidence type="ECO:0000256" key="5">
    <source>
        <dbReference type="ARBA" id="ARBA00022989"/>
    </source>
</evidence>
<dbReference type="AlphaFoldDB" id="A0A0G0AUC6"/>
<name>A0A0G0AUC6_9BACT</name>
<dbReference type="InterPro" id="IPR050882">
    <property type="entry name" value="Prepilin_peptidase/N-MTase"/>
</dbReference>
<feature type="domain" description="Prepilin peptidase A24 N-terminal" evidence="9">
    <location>
        <begin position="12"/>
        <end position="93"/>
    </location>
</feature>
<dbReference type="GO" id="GO:0005886">
    <property type="term" value="C:plasma membrane"/>
    <property type="evidence" value="ECO:0007669"/>
    <property type="project" value="UniProtKB-SubCell"/>
</dbReference>
<comment type="caution">
    <text evidence="10">The sequence shown here is derived from an EMBL/GenBank/DDBJ whole genome shotgun (WGS) entry which is preliminary data.</text>
</comment>
<feature type="transmembrane region" description="Helical" evidence="7">
    <location>
        <begin position="73"/>
        <end position="91"/>
    </location>
</feature>
<dbReference type="GO" id="GO:0004190">
    <property type="term" value="F:aspartic-type endopeptidase activity"/>
    <property type="evidence" value="ECO:0007669"/>
    <property type="project" value="InterPro"/>
</dbReference>
<keyword evidence="6 7" id="KW-0472">Membrane</keyword>
<dbReference type="PANTHER" id="PTHR30487:SF0">
    <property type="entry name" value="PREPILIN LEADER PEPTIDASE_N-METHYLTRANSFERASE-RELATED"/>
    <property type="match status" value="1"/>
</dbReference>
<reference evidence="10 11" key="1">
    <citation type="journal article" date="2015" name="Nature">
        <title>rRNA introns, odd ribosomes, and small enigmatic genomes across a large radiation of phyla.</title>
        <authorList>
            <person name="Brown C.T."/>
            <person name="Hug L.A."/>
            <person name="Thomas B.C."/>
            <person name="Sharon I."/>
            <person name="Castelle C.J."/>
            <person name="Singh A."/>
            <person name="Wilkins M.J."/>
            <person name="Williams K.H."/>
            <person name="Banfield J.F."/>
        </authorList>
    </citation>
    <scope>NUCLEOTIDE SEQUENCE [LARGE SCALE GENOMIC DNA]</scope>
</reference>
<dbReference type="InterPro" id="IPR010627">
    <property type="entry name" value="Prepilin_pept_A24_N"/>
</dbReference>
<feature type="transmembrane region" description="Helical" evidence="7">
    <location>
        <begin position="130"/>
        <end position="150"/>
    </location>
</feature>
<feature type="transmembrane region" description="Helical" evidence="7">
    <location>
        <begin position="201"/>
        <end position="228"/>
    </location>
</feature>
<organism evidence="10 11">
    <name type="scientific">Candidatus Nomurabacteria bacterium GW2011_GWF1_31_48</name>
    <dbReference type="NCBI Taxonomy" id="1618767"/>
    <lineage>
        <taxon>Bacteria</taxon>
        <taxon>Candidatus Nomuraibacteriota</taxon>
    </lineage>
</organism>
<evidence type="ECO:0000259" key="8">
    <source>
        <dbReference type="Pfam" id="PF01478"/>
    </source>
</evidence>
<feature type="transmembrane region" description="Helical" evidence="7">
    <location>
        <begin position="46"/>
        <end position="61"/>
    </location>
</feature>
<feature type="transmembrane region" description="Helical" evidence="7">
    <location>
        <begin position="240"/>
        <end position="259"/>
    </location>
</feature>
<dbReference type="PANTHER" id="PTHR30487">
    <property type="entry name" value="TYPE 4 PREPILIN-LIKE PROTEINS LEADER PEPTIDE-PROCESSING ENZYME"/>
    <property type="match status" value="1"/>
</dbReference>
<evidence type="ECO:0000313" key="10">
    <source>
        <dbReference type="EMBL" id="KKP30240.1"/>
    </source>
</evidence>